<dbReference type="EMBL" id="CP114413">
    <property type="protein sequence ID" value="WAZ26424.1"/>
    <property type="molecule type" value="Genomic_DNA"/>
</dbReference>
<keyword evidence="2" id="KW-1185">Reference proteome</keyword>
<name>A0ABY7KQ07_9ACTN</name>
<reference evidence="1" key="1">
    <citation type="submission" date="2022-12" db="EMBL/GenBank/DDBJ databases">
        <authorList>
            <person name="Ruckert C."/>
            <person name="Busche T."/>
            <person name="Kalinowski J."/>
            <person name="Wittmann C."/>
        </authorList>
    </citation>
    <scope>NUCLEOTIDE SEQUENCE</scope>
    <source>
        <strain evidence="1">DSM 40467</strain>
    </source>
</reference>
<accession>A0ABY7KQ07</accession>
<evidence type="ECO:0000313" key="2">
    <source>
        <dbReference type="Proteomes" id="UP001164439"/>
    </source>
</evidence>
<protein>
    <submittedName>
        <fullName evidence="1">Uncharacterized protein</fullName>
    </submittedName>
</protein>
<proteinExistence type="predicted"/>
<evidence type="ECO:0000313" key="1">
    <source>
        <dbReference type="EMBL" id="WAZ26424.1"/>
    </source>
</evidence>
<gene>
    <name evidence="1" type="ORF">STRCI_007999</name>
</gene>
<dbReference type="Proteomes" id="UP001164439">
    <property type="component" value="Chromosome"/>
</dbReference>
<dbReference type="RefSeq" id="WP_269663909.1">
    <property type="nucleotide sequence ID" value="NZ_CP114413.1"/>
</dbReference>
<sequence length="126" mass="13442">MGKTAVLEQAQRAAAQDGAAVVRLGWEDEDSEDTADAFALDAGCGLTVEDPDGCLPPLTAARRAQLRAAVREGWASALSAFSEVLMEAFRQTRSRWLSTASSGCRSAAPMLWRCCCGSSAREAYPR</sequence>
<organism evidence="1 2">
    <name type="scientific">Streptomyces cinnabarinus</name>
    <dbReference type="NCBI Taxonomy" id="67287"/>
    <lineage>
        <taxon>Bacteria</taxon>
        <taxon>Bacillati</taxon>
        <taxon>Actinomycetota</taxon>
        <taxon>Actinomycetes</taxon>
        <taxon>Kitasatosporales</taxon>
        <taxon>Streptomycetaceae</taxon>
        <taxon>Streptomyces</taxon>
    </lineage>
</organism>